<feature type="transmembrane region" description="Helical" evidence="9">
    <location>
        <begin position="209"/>
        <end position="235"/>
    </location>
</feature>
<dbReference type="GO" id="GO:0015179">
    <property type="term" value="F:L-amino acid transmembrane transporter activity"/>
    <property type="evidence" value="ECO:0007669"/>
    <property type="project" value="TreeGrafter"/>
</dbReference>
<evidence type="ECO:0000256" key="9">
    <source>
        <dbReference type="SAM" id="Phobius"/>
    </source>
</evidence>
<keyword evidence="4" id="KW-0769">Symport</keyword>
<keyword evidence="7" id="KW-0915">Sodium</keyword>
<dbReference type="GO" id="GO:0005283">
    <property type="term" value="F:amino acid:sodium symporter activity"/>
    <property type="evidence" value="ECO:0007669"/>
    <property type="project" value="TreeGrafter"/>
</dbReference>
<keyword evidence="2" id="KW-0813">Transport</keyword>
<evidence type="ECO:0000256" key="3">
    <source>
        <dbReference type="ARBA" id="ARBA00022692"/>
    </source>
</evidence>
<dbReference type="PROSITE" id="PS50267">
    <property type="entry name" value="NA_NEUROTRAN_SYMP_3"/>
    <property type="match status" value="1"/>
</dbReference>
<evidence type="ECO:0000256" key="4">
    <source>
        <dbReference type="ARBA" id="ARBA00022847"/>
    </source>
</evidence>
<dbReference type="PRINTS" id="PR00176">
    <property type="entry name" value="NANEUSMPORT"/>
</dbReference>
<keyword evidence="5 9" id="KW-1133">Transmembrane helix</keyword>
<organism evidence="10">
    <name type="scientific">Ascaris suum</name>
    <name type="common">Pig roundworm</name>
    <name type="synonym">Ascaris lumbricoides</name>
    <dbReference type="NCBI Taxonomy" id="6253"/>
    <lineage>
        <taxon>Eukaryota</taxon>
        <taxon>Metazoa</taxon>
        <taxon>Ecdysozoa</taxon>
        <taxon>Nematoda</taxon>
        <taxon>Chromadorea</taxon>
        <taxon>Rhabditida</taxon>
        <taxon>Spirurina</taxon>
        <taxon>Ascaridomorpha</taxon>
        <taxon>Ascaridoidea</taxon>
        <taxon>Ascarididae</taxon>
        <taxon>Ascaris</taxon>
    </lineage>
</organism>
<keyword evidence="3 9" id="KW-0812">Transmembrane</keyword>
<feature type="transmembrane region" description="Helical" evidence="9">
    <location>
        <begin position="61"/>
        <end position="84"/>
    </location>
</feature>
<dbReference type="InterPro" id="IPR000175">
    <property type="entry name" value="Na/ntran_symport"/>
</dbReference>
<name>F1KX93_ASCSU</name>
<evidence type="ECO:0000256" key="2">
    <source>
        <dbReference type="ARBA" id="ARBA00022448"/>
    </source>
</evidence>
<dbReference type="GO" id="GO:0089718">
    <property type="term" value="P:amino acid import across plasma membrane"/>
    <property type="evidence" value="ECO:0007669"/>
    <property type="project" value="TreeGrafter"/>
</dbReference>
<dbReference type="AlphaFoldDB" id="F1KX93"/>
<dbReference type="GO" id="GO:0005886">
    <property type="term" value="C:plasma membrane"/>
    <property type="evidence" value="ECO:0007669"/>
    <property type="project" value="TreeGrafter"/>
</dbReference>
<keyword evidence="6 9" id="KW-0472">Membrane</keyword>
<evidence type="ECO:0000256" key="6">
    <source>
        <dbReference type="ARBA" id="ARBA00023136"/>
    </source>
</evidence>
<feature type="disulfide bond" evidence="8">
    <location>
        <begin position="152"/>
        <end position="163"/>
    </location>
</feature>
<evidence type="ECO:0000256" key="8">
    <source>
        <dbReference type="PIRSR" id="PIRSR600175-2"/>
    </source>
</evidence>
<sequence>MVKMWFEERSWSNLKMSSLIVEEWRDLWSLKIDVIVASLAYVFATTNFLNLPRLILENGGLVFVAAYGISILICVLPIIIMELSVGQLTGRAPIQAFHNICPIFKGVGLAQIIFSLFVMAHMARYLGWLMLYLFHLFWAILAGRPGLPWLNCKNFPELQTIPCREAGSLANFTYDATTKLSTINSQSSLVQFMTALERPSGNIAEIGDFQIYILSAMAAVWILVFLAICFGVRWLGKVTHFTFISPLVMLSLILVRALTLNGLVAILKKFYYATNWQRMADYMIWKIAAEQAILATGIGFGAFITIGSYNKRSNNLVGDTFIILFGHAILTLMQVLTIIGFVGHISSRTGLQPIELLDKGEAQMWHILAYMSYIPDTRIWTGIILFMCIFVLLNIFYLLSLNVLAAMEDAFGEKWSRCFPRFCLAFFVCLLGYAIGLYFATQGGVYAYELAGGYMKYITLWAILFFELIAIGWFYCAHRLGKDLHTMLSKACCWCFGHFLLFFTYLLPIVPAAIAAFNLMSYSYSVYSSGVHEWRYSELVGWVIALIPLIPIPLLMQYTICRTCVKGPGVTKWQKFKNTLSSPLRYEVVKSSPTNIPRYASTAPGYVLLPQAPLAEPETYNDSRN</sequence>
<dbReference type="SUPFAM" id="SSF161070">
    <property type="entry name" value="SNF-like"/>
    <property type="match status" value="1"/>
</dbReference>
<reference evidence="10" key="1">
    <citation type="journal article" date="2011" name="Genome Res.">
        <title>Deep small RNA sequencing from the nematode Ascaris reveals conservation, functional diversification, and novel developmental profiles.</title>
        <authorList>
            <person name="Wang J."/>
            <person name="Czech B."/>
            <person name="Crunk A."/>
            <person name="Wallace A."/>
            <person name="Mitreva M."/>
            <person name="Hannon G.J."/>
            <person name="Davis R.E."/>
        </authorList>
    </citation>
    <scope>NUCLEOTIDE SEQUENCE</scope>
</reference>
<feature type="transmembrane region" description="Helical" evidence="9">
    <location>
        <begin position="321"/>
        <end position="343"/>
    </location>
</feature>
<feature type="transmembrane region" description="Helical" evidence="9">
    <location>
        <begin position="499"/>
        <end position="519"/>
    </location>
</feature>
<dbReference type="InterPro" id="IPR037272">
    <property type="entry name" value="SNS_sf"/>
</dbReference>
<dbReference type="PANTHER" id="PTHR11616">
    <property type="entry name" value="SODIUM/CHLORIDE DEPENDENT TRANSPORTER"/>
    <property type="match status" value="1"/>
</dbReference>
<dbReference type="Pfam" id="PF00209">
    <property type="entry name" value="SNF"/>
    <property type="match status" value="1"/>
</dbReference>
<feature type="transmembrane region" description="Helical" evidence="9">
    <location>
        <begin position="287"/>
        <end position="309"/>
    </location>
</feature>
<dbReference type="EMBL" id="JI167423">
    <property type="protein sequence ID" value="ADY42497.1"/>
    <property type="molecule type" value="mRNA"/>
</dbReference>
<comment type="subcellular location">
    <subcellularLocation>
        <location evidence="1">Membrane</location>
        <topology evidence="1">Multi-pass membrane protein</topology>
    </subcellularLocation>
</comment>
<feature type="transmembrane region" description="Helical" evidence="9">
    <location>
        <begin position="28"/>
        <end position="49"/>
    </location>
</feature>
<keyword evidence="7" id="KW-0479">Metal-binding</keyword>
<keyword evidence="8" id="KW-1015">Disulfide bond</keyword>
<evidence type="ECO:0000313" key="10">
    <source>
        <dbReference type="EMBL" id="ADY42497.1"/>
    </source>
</evidence>
<feature type="transmembrane region" description="Helical" evidence="9">
    <location>
        <begin position="247"/>
        <end position="267"/>
    </location>
</feature>
<feature type="transmembrane region" description="Helical" evidence="9">
    <location>
        <begin position="460"/>
        <end position="478"/>
    </location>
</feature>
<dbReference type="GO" id="GO:0046872">
    <property type="term" value="F:metal ion binding"/>
    <property type="evidence" value="ECO:0007669"/>
    <property type="project" value="UniProtKB-KW"/>
</dbReference>
<feature type="transmembrane region" description="Helical" evidence="9">
    <location>
        <begin position="379"/>
        <end position="406"/>
    </location>
</feature>
<evidence type="ECO:0000256" key="1">
    <source>
        <dbReference type="ARBA" id="ARBA00004141"/>
    </source>
</evidence>
<dbReference type="PANTHER" id="PTHR11616:SF295">
    <property type="entry name" value="SODIUM: NEUROTRANSMITTER SYMPORTER FAMILY"/>
    <property type="match status" value="1"/>
</dbReference>
<evidence type="ECO:0000256" key="5">
    <source>
        <dbReference type="ARBA" id="ARBA00022989"/>
    </source>
</evidence>
<protein>
    <submittedName>
        <fullName evidence="10">Sodium-and chloride-dependent GABA transporter ine</fullName>
    </submittedName>
</protein>
<evidence type="ECO:0000256" key="7">
    <source>
        <dbReference type="PIRSR" id="PIRSR600175-1"/>
    </source>
</evidence>
<feature type="transmembrane region" description="Helical" evidence="9">
    <location>
        <begin position="539"/>
        <end position="556"/>
    </location>
</feature>
<feature type="binding site" evidence="7">
    <location>
        <position position="47"/>
    </location>
    <ligand>
        <name>Na(+)</name>
        <dbReference type="ChEBI" id="CHEBI:29101"/>
        <label>1</label>
    </ligand>
</feature>
<proteinExistence type="evidence at transcript level"/>
<accession>F1KX93</accession>
<feature type="transmembrane region" description="Helical" evidence="9">
    <location>
        <begin position="125"/>
        <end position="141"/>
    </location>
</feature>
<feature type="transmembrane region" description="Helical" evidence="9">
    <location>
        <begin position="96"/>
        <end position="118"/>
    </location>
</feature>
<feature type="transmembrane region" description="Helical" evidence="9">
    <location>
        <begin position="418"/>
        <end position="440"/>
    </location>
</feature>